<gene>
    <name evidence="1" type="ORF">PGT21_033769</name>
</gene>
<proteinExistence type="predicted"/>
<dbReference type="OrthoDB" id="10605247at2759"/>
<name>A0A5B0QY33_PUCGR</name>
<organism evidence="1 2">
    <name type="scientific">Puccinia graminis f. sp. tritici</name>
    <dbReference type="NCBI Taxonomy" id="56615"/>
    <lineage>
        <taxon>Eukaryota</taxon>
        <taxon>Fungi</taxon>
        <taxon>Dikarya</taxon>
        <taxon>Basidiomycota</taxon>
        <taxon>Pucciniomycotina</taxon>
        <taxon>Pucciniomycetes</taxon>
        <taxon>Pucciniales</taxon>
        <taxon>Pucciniaceae</taxon>
        <taxon>Puccinia</taxon>
    </lineage>
</organism>
<reference evidence="1 2" key="1">
    <citation type="submission" date="2019-05" db="EMBL/GenBank/DDBJ databases">
        <title>Emergence of the Ug99 lineage of the wheat stem rust pathogen through somatic hybridization.</title>
        <authorList>
            <person name="Li F."/>
            <person name="Upadhyaya N.M."/>
            <person name="Sperschneider J."/>
            <person name="Matny O."/>
            <person name="Nguyen-Phuc H."/>
            <person name="Mago R."/>
            <person name="Raley C."/>
            <person name="Miller M.E."/>
            <person name="Silverstein K.A.T."/>
            <person name="Henningsen E."/>
            <person name="Hirsch C.D."/>
            <person name="Visser B."/>
            <person name="Pretorius Z.A."/>
            <person name="Steffenson B.J."/>
            <person name="Schwessinger B."/>
            <person name="Dodds P.N."/>
            <person name="Figueroa M."/>
        </authorList>
    </citation>
    <scope>NUCLEOTIDE SEQUENCE [LARGE SCALE GENOMIC DNA]</scope>
    <source>
        <strain evidence="1">21-0</strain>
    </source>
</reference>
<protein>
    <submittedName>
        <fullName evidence="1">Uncharacterized protein</fullName>
    </submittedName>
</protein>
<comment type="caution">
    <text evidence="1">The sequence shown here is derived from an EMBL/GenBank/DDBJ whole genome shotgun (WGS) entry which is preliminary data.</text>
</comment>
<dbReference type="AlphaFoldDB" id="A0A5B0QY33"/>
<evidence type="ECO:0000313" key="1">
    <source>
        <dbReference type="EMBL" id="KAA1118232.1"/>
    </source>
</evidence>
<evidence type="ECO:0000313" key="2">
    <source>
        <dbReference type="Proteomes" id="UP000324748"/>
    </source>
</evidence>
<accession>A0A5B0QY33</accession>
<dbReference type="EMBL" id="VSWC01000002">
    <property type="protein sequence ID" value="KAA1118232.1"/>
    <property type="molecule type" value="Genomic_DNA"/>
</dbReference>
<dbReference type="Proteomes" id="UP000324748">
    <property type="component" value="Unassembled WGS sequence"/>
</dbReference>
<sequence>MLISIPVNTADILDQFPASTFFQHRRSDFPCLDRTYRIVSFAFHQPNRLSRTPSHKLTTESELLLSSSSNSDWFSTSSRIELGDRPGLSAHGKASCLTSAAVNSSGCGGCDSGPSLSAVIAAPVQILLTRPIIRCRFRFRSIPTTADIDSPDTSSTSPPD</sequence>
<keyword evidence="2" id="KW-1185">Reference proteome</keyword>